<name>A0A0M3KGE4_ANISI</name>
<evidence type="ECO:0000313" key="2">
    <source>
        <dbReference type="Proteomes" id="UP000267096"/>
    </source>
</evidence>
<proteinExistence type="predicted"/>
<keyword evidence="2" id="KW-1185">Reference proteome</keyword>
<evidence type="ECO:0000313" key="1">
    <source>
        <dbReference type="EMBL" id="VDK69650.1"/>
    </source>
</evidence>
<protein>
    <submittedName>
        <fullName evidence="3">BBS1 domain-containing protein</fullName>
    </submittedName>
</protein>
<gene>
    <name evidence="1" type="ORF">ASIM_LOCUS19442</name>
</gene>
<dbReference type="WBParaSite" id="ASIM_0002005701-mRNA-1">
    <property type="protein sequence ID" value="ASIM_0002005701-mRNA-1"/>
    <property type="gene ID" value="ASIM_0002005701"/>
</dbReference>
<dbReference type="EMBL" id="UYRR01037238">
    <property type="protein sequence ID" value="VDK69650.1"/>
    <property type="molecule type" value="Genomic_DNA"/>
</dbReference>
<dbReference type="AlphaFoldDB" id="A0A0M3KGE4"/>
<evidence type="ECO:0000313" key="3">
    <source>
        <dbReference type="WBParaSite" id="ASIM_0002005701-mRNA-1"/>
    </source>
</evidence>
<reference evidence="3" key="1">
    <citation type="submission" date="2017-02" db="UniProtKB">
        <authorList>
            <consortium name="WormBaseParasite"/>
        </authorList>
    </citation>
    <scope>IDENTIFICATION</scope>
</reference>
<accession>A0A0M3KGE4</accession>
<dbReference type="Proteomes" id="UP000267096">
    <property type="component" value="Unassembled WGS sequence"/>
</dbReference>
<sequence length="110" mass="12958">MARKSPQQLSKDVPFIPRSGFQWTDNNQVLVEDEQFVIYDAYWNVPTFKGNRDDYFTNLSRDMIGITIKTDALILVYTSSNTIQIYDAKRRRVMQEYPIEVHKFVGCLKE</sequence>
<reference evidence="1 2" key="2">
    <citation type="submission" date="2018-11" db="EMBL/GenBank/DDBJ databases">
        <authorList>
            <consortium name="Pathogen Informatics"/>
        </authorList>
    </citation>
    <scope>NUCLEOTIDE SEQUENCE [LARGE SCALE GENOMIC DNA]</scope>
</reference>
<dbReference type="OrthoDB" id="5822246at2759"/>
<organism evidence="3">
    <name type="scientific">Anisakis simplex</name>
    <name type="common">Herring worm</name>
    <dbReference type="NCBI Taxonomy" id="6269"/>
    <lineage>
        <taxon>Eukaryota</taxon>
        <taxon>Metazoa</taxon>
        <taxon>Ecdysozoa</taxon>
        <taxon>Nematoda</taxon>
        <taxon>Chromadorea</taxon>
        <taxon>Rhabditida</taxon>
        <taxon>Spirurina</taxon>
        <taxon>Ascaridomorpha</taxon>
        <taxon>Ascaridoidea</taxon>
        <taxon>Anisakidae</taxon>
        <taxon>Anisakis</taxon>
        <taxon>Anisakis simplex complex</taxon>
    </lineage>
</organism>